<dbReference type="EMBL" id="QGEG01000002">
    <property type="protein sequence ID" value="PWL38469.1"/>
    <property type="molecule type" value="Genomic_DNA"/>
</dbReference>
<reference evidence="1 2" key="1">
    <citation type="submission" date="2018-05" db="EMBL/GenBank/DDBJ databases">
        <title>Complete genome sequence of Flagellimonas aquimarina ECD12 isolated from seaweed Ecklonia cava.</title>
        <authorList>
            <person name="Choi S."/>
            <person name="Seong C."/>
        </authorList>
    </citation>
    <scope>NUCLEOTIDE SEQUENCE [LARGE SCALE GENOMIC DNA]</scope>
    <source>
        <strain evidence="1 2">ECD12</strain>
    </source>
</reference>
<accession>A0A316L0J0</accession>
<name>A0A316L0J0_9FLAO</name>
<proteinExistence type="predicted"/>
<keyword evidence="2" id="KW-1185">Reference proteome</keyword>
<dbReference type="Proteomes" id="UP000245762">
    <property type="component" value="Unassembled WGS sequence"/>
</dbReference>
<gene>
    <name evidence="1" type="ORF">DKG77_09395</name>
</gene>
<organism evidence="1 2">
    <name type="scientific">Flagellimonas aquimarina</name>
    <dbReference type="NCBI Taxonomy" id="2201895"/>
    <lineage>
        <taxon>Bacteria</taxon>
        <taxon>Pseudomonadati</taxon>
        <taxon>Bacteroidota</taxon>
        <taxon>Flavobacteriia</taxon>
        <taxon>Flavobacteriales</taxon>
        <taxon>Flavobacteriaceae</taxon>
        <taxon>Flagellimonas</taxon>
    </lineage>
</organism>
<comment type="caution">
    <text evidence="1">The sequence shown here is derived from an EMBL/GenBank/DDBJ whole genome shotgun (WGS) entry which is preliminary data.</text>
</comment>
<dbReference type="AlphaFoldDB" id="A0A316L0J0"/>
<evidence type="ECO:0000313" key="2">
    <source>
        <dbReference type="Proteomes" id="UP000245762"/>
    </source>
</evidence>
<sequence length="69" mass="8632">MLVREPLNYIEFLRYCKKKKSFCKGYHRLKRDRFKGVIDQYNYLKSLRKIQRSAIELELDYFDILHMRL</sequence>
<evidence type="ECO:0000313" key="1">
    <source>
        <dbReference type="EMBL" id="PWL38469.1"/>
    </source>
</evidence>
<protein>
    <submittedName>
        <fullName evidence="1">Uncharacterized protein</fullName>
    </submittedName>
</protein>